<feature type="region of interest" description="Disordered" evidence="1">
    <location>
        <begin position="35"/>
        <end position="65"/>
    </location>
</feature>
<evidence type="ECO:0000313" key="2">
    <source>
        <dbReference type="EMBL" id="ASP47518.1"/>
    </source>
</evidence>
<keyword evidence="3" id="KW-1185">Reference proteome</keyword>
<sequence>MKLNRMMSVLLVTIIIFTISACGSVSVSNRGTKVTVESKPKQPNVIVNENLSEHISDQGKKEGER</sequence>
<dbReference type="KEGG" id="cber:B5D82_06980"/>
<name>A0A222G6J2_9GAMM</name>
<dbReference type="EMBL" id="CP020465">
    <property type="protein sequence ID" value="ASP47518.1"/>
    <property type="molecule type" value="Genomic_DNA"/>
</dbReference>
<dbReference type="Proteomes" id="UP000202259">
    <property type="component" value="Chromosome"/>
</dbReference>
<dbReference type="AlphaFoldDB" id="A0A222G6J2"/>
<gene>
    <name evidence="2" type="ORF">B5D82_06980</name>
</gene>
<evidence type="ECO:0000313" key="3">
    <source>
        <dbReference type="Proteomes" id="UP000202259"/>
    </source>
</evidence>
<feature type="compositionally biased region" description="Basic and acidic residues" evidence="1">
    <location>
        <begin position="51"/>
        <end position="65"/>
    </location>
</feature>
<reference evidence="2 3" key="1">
    <citation type="submission" date="2017-08" db="EMBL/GenBank/DDBJ databases">
        <title>Complete genome of Colwellia sp. NB097-1, a psychrophile bacterium ioslated from Bering Sea.</title>
        <authorList>
            <person name="Chen X."/>
        </authorList>
    </citation>
    <scope>NUCLEOTIDE SEQUENCE [LARGE SCALE GENOMIC DNA]</scope>
    <source>
        <strain evidence="2 3">NB097-1</strain>
    </source>
</reference>
<dbReference type="RefSeq" id="WP_081150226.1">
    <property type="nucleotide sequence ID" value="NZ_CP020465.1"/>
</dbReference>
<evidence type="ECO:0000256" key="1">
    <source>
        <dbReference type="SAM" id="MobiDB-lite"/>
    </source>
</evidence>
<dbReference type="PROSITE" id="PS51257">
    <property type="entry name" value="PROKAR_LIPOPROTEIN"/>
    <property type="match status" value="1"/>
</dbReference>
<dbReference type="OrthoDB" id="6228931at2"/>
<organism evidence="2 3">
    <name type="scientific">Cognaticolwellia beringensis</name>
    <dbReference type="NCBI Taxonomy" id="1967665"/>
    <lineage>
        <taxon>Bacteria</taxon>
        <taxon>Pseudomonadati</taxon>
        <taxon>Pseudomonadota</taxon>
        <taxon>Gammaproteobacteria</taxon>
        <taxon>Alteromonadales</taxon>
        <taxon>Colwelliaceae</taxon>
        <taxon>Cognaticolwellia</taxon>
    </lineage>
</organism>
<proteinExistence type="predicted"/>
<protein>
    <submittedName>
        <fullName evidence="2">Uncharacterized protein</fullName>
    </submittedName>
</protein>
<accession>A0A222G6J2</accession>